<dbReference type="RefSeq" id="WP_077027331.1">
    <property type="nucleotide sequence ID" value="NZ_CP017641.1"/>
</dbReference>
<evidence type="ECO:0000313" key="3">
    <source>
        <dbReference type="EMBL" id="APZ96288.1"/>
    </source>
</evidence>
<dbReference type="OrthoDB" id="207889at2"/>
<feature type="signal peptide" evidence="2">
    <location>
        <begin position="1"/>
        <end position="30"/>
    </location>
</feature>
<feature type="compositionally biased region" description="Basic and acidic residues" evidence="1">
    <location>
        <begin position="559"/>
        <end position="572"/>
    </location>
</feature>
<keyword evidence="4" id="KW-1185">Reference proteome</keyword>
<evidence type="ECO:0000313" key="4">
    <source>
        <dbReference type="Proteomes" id="UP000187735"/>
    </source>
</evidence>
<sequence length="631" mass="68824" precursor="true">MNCLRLPSVRKLLSAALLLSLACVNSPAIARDEDDKPEPIFSLGKRPFVVITAASPNRLKEKASFMFELAGTPDAVDAILDQLDKNLNGLQGLNWDRPVGMMVFLDSVFPPAFEFVAFLPMSSPEEFQSMMELGPVIMRPDPVEEGRYELIGARQNTQIRTQGDYAFIQLPMMDPDPAFERDLPDPSTLVAGLVNQFDIGVMLDVEAVPKGTRDLILNVLTSTMSTQMQQRDGESESLYAMRKSWMQGDIDGLRLLFDECRKMSIGVRLTPDEPGANFDFVMDVRDGSKMLEEILASGTKPSYFTPLLSEESPVSLSLSSVIAERDRVRYEGALEGLKGFLPQLIEEQDLGSIPDESSPLIHAISALQATFKEGHLDFFSQMYRDSDDKLVVVGAARVEDGEDIAAGLLDALQRLDGKDGIGKIETGNNEHAGITFHRLEFDKPDAGATELFGASPGVSVGVGGRSAWICLGGEESFDVLTNVMDELAAAHENPTEREIPASFRVVVHVNELKDLIQGAQSANRDVAAAKEAAAKEASQAALAEAAKGGKPSDQNANGGDERRRATSEFRQRRAARRQELFGTIGEAIAEGDDLIQVDARPTDKGVRLRTRLDAGFVRGVGRFIASQFAEK</sequence>
<evidence type="ECO:0000256" key="2">
    <source>
        <dbReference type="SAM" id="SignalP"/>
    </source>
</evidence>
<dbReference type="STRING" id="1891926.Fuma_05956"/>
<dbReference type="AlphaFoldDB" id="A0A1P8WQF0"/>
<evidence type="ECO:0000256" key="1">
    <source>
        <dbReference type="SAM" id="MobiDB-lite"/>
    </source>
</evidence>
<reference evidence="3 4" key="1">
    <citation type="journal article" date="2016" name="Front. Microbiol.">
        <title>Fuerstia marisgermanicae gen. nov., sp. nov., an Unusual Member of the Phylum Planctomycetes from the German Wadden Sea.</title>
        <authorList>
            <person name="Kohn T."/>
            <person name="Heuer A."/>
            <person name="Jogler M."/>
            <person name="Vollmers J."/>
            <person name="Boedeker C."/>
            <person name="Bunk B."/>
            <person name="Rast P."/>
            <person name="Borchert D."/>
            <person name="Glockner I."/>
            <person name="Freese H.M."/>
            <person name="Klenk H.P."/>
            <person name="Overmann J."/>
            <person name="Kaster A.K."/>
            <person name="Rohde M."/>
            <person name="Wiegand S."/>
            <person name="Jogler C."/>
        </authorList>
    </citation>
    <scope>NUCLEOTIDE SEQUENCE [LARGE SCALE GENOMIC DNA]</scope>
    <source>
        <strain evidence="3 4">NH11</strain>
    </source>
</reference>
<dbReference type="KEGG" id="fmr:Fuma_05956"/>
<accession>A0A1P8WQF0</accession>
<feature type="chain" id="PRO_5012071765" description="Bacterial type II/III secretion system short domain protein" evidence="2">
    <location>
        <begin position="31"/>
        <end position="631"/>
    </location>
</feature>
<feature type="region of interest" description="Disordered" evidence="1">
    <location>
        <begin position="542"/>
        <end position="572"/>
    </location>
</feature>
<protein>
    <recommendedName>
        <fullName evidence="5">Bacterial type II/III secretion system short domain protein</fullName>
    </recommendedName>
</protein>
<dbReference type="PROSITE" id="PS51257">
    <property type="entry name" value="PROKAR_LIPOPROTEIN"/>
    <property type="match status" value="1"/>
</dbReference>
<gene>
    <name evidence="3" type="ORF">Fuma_05956</name>
</gene>
<dbReference type="Proteomes" id="UP000187735">
    <property type="component" value="Chromosome"/>
</dbReference>
<organism evidence="3 4">
    <name type="scientific">Fuerstiella marisgermanici</name>
    <dbReference type="NCBI Taxonomy" id="1891926"/>
    <lineage>
        <taxon>Bacteria</taxon>
        <taxon>Pseudomonadati</taxon>
        <taxon>Planctomycetota</taxon>
        <taxon>Planctomycetia</taxon>
        <taxon>Planctomycetales</taxon>
        <taxon>Planctomycetaceae</taxon>
        <taxon>Fuerstiella</taxon>
    </lineage>
</organism>
<proteinExistence type="predicted"/>
<keyword evidence="2" id="KW-0732">Signal</keyword>
<evidence type="ECO:0008006" key="5">
    <source>
        <dbReference type="Google" id="ProtNLM"/>
    </source>
</evidence>
<name>A0A1P8WQF0_9PLAN</name>
<dbReference type="EMBL" id="CP017641">
    <property type="protein sequence ID" value="APZ96288.1"/>
    <property type="molecule type" value="Genomic_DNA"/>
</dbReference>